<comment type="caution">
    <text evidence="10">The sequence shown here is derived from an EMBL/GenBank/DDBJ whole genome shotgun (WGS) entry which is preliminary data.</text>
</comment>
<dbReference type="PROSITE" id="PS00028">
    <property type="entry name" value="ZINC_FINGER_C2H2_1"/>
    <property type="match status" value="3"/>
</dbReference>
<feature type="region of interest" description="Disordered" evidence="8">
    <location>
        <begin position="146"/>
        <end position="170"/>
    </location>
</feature>
<keyword evidence="3" id="KW-0677">Repeat</keyword>
<feature type="domain" description="C2H2-type" evidence="9">
    <location>
        <begin position="269"/>
        <end position="298"/>
    </location>
</feature>
<evidence type="ECO:0000256" key="6">
    <source>
        <dbReference type="ARBA" id="ARBA00023242"/>
    </source>
</evidence>
<comment type="subcellular location">
    <subcellularLocation>
        <location evidence="1">Nucleus</location>
    </subcellularLocation>
</comment>
<name>A0A8S3ZCW0_9EUPU</name>
<dbReference type="Pfam" id="PF00096">
    <property type="entry name" value="zf-C2H2"/>
    <property type="match status" value="3"/>
</dbReference>
<gene>
    <name evidence="10" type="ORF">CUNI_LOCUS11586</name>
</gene>
<dbReference type="FunFam" id="3.30.160.60:FF:000018">
    <property type="entry name" value="Krueppel-like factor 15"/>
    <property type="match status" value="1"/>
</dbReference>
<dbReference type="PROSITE" id="PS50157">
    <property type="entry name" value="ZINC_FINGER_C2H2_2"/>
    <property type="match status" value="3"/>
</dbReference>
<organism evidence="10 11">
    <name type="scientific">Candidula unifasciata</name>
    <dbReference type="NCBI Taxonomy" id="100452"/>
    <lineage>
        <taxon>Eukaryota</taxon>
        <taxon>Metazoa</taxon>
        <taxon>Spiralia</taxon>
        <taxon>Lophotrochozoa</taxon>
        <taxon>Mollusca</taxon>
        <taxon>Gastropoda</taxon>
        <taxon>Heterobranchia</taxon>
        <taxon>Euthyneura</taxon>
        <taxon>Panpulmonata</taxon>
        <taxon>Eupulmonata</taxon>
        <taxon>Stylommatophora</taxon>
        <taxon>Helicina</taxon>
        <taxon>Helicoidea</taxon>
        <taxon>Geomitridae</taxon>
        <taxon>Candidula</taxon>
    </lineage>
</organism>
<feature type="region of interest" description="Disordered" evidence="8">
    <location>
        <begin position="81"/>
        <end position="121"/>
    </location>
</feature>
<dbReference type="InterPro" id="IPR036236">
    <property type="entry name" value="Znf_C2H2_sf"/>
</dbReference>
<keyword evidence="5" id="KW-0862">Zinc</keyword>
<evidence type="ECO:0000256" key="3">
    <source>
        <dbReference type="ARBA" id="ARBA00022737"/>
    </source>
</evidence>
<dbReference type="PANTHER" id="PTHR23235:SF150">
    <property type="entry name" value="KRUEPPEL-LIKE FACTOR LUNA"/>
    <property type="match status" value="1"/>
</dbReference>
<feature type="compositionally biased region" description="Acidic residues" evidence="8">
    <location>
        <begin position="85"/>
        <end position="119"/>
    </location>
</feature>
<sequence>NCLEMERYLKNEPKLTSFKKLAKDSDDGKQHSNNDNSVDINNSTYIESSLTDLANSFAGGTDLRRLLDDENSCSSLGVVGGAELTDSEVPDSEIDPDELQDICDEDDCDDESDAEEEGESYEKLEALAKLNISDRLSDTLSLSSFSSSSSGVSWDSSNSDPPLSPTKLKSNDPFALKLVAQPGRTETVAIRPFSADISHNHQRLIQAAKLRSLHCQQQSLHHSIQIPCGHPNALVQGTNSVYVAQRPPQVPAGQRAKVEVSPDSRRRIHKCLYSGCKKIYTKSSHLKAHLRTHTGEKPYKCTWEGCEWRFARSDELTRHYRKHTGAKPFQCRFCTKCFSRSDHLALHMKRHSSMDL</sequence>
<protein>
    <recommendedName>
        <fullName evidence="9">C2H2-type domain-containing protein</fullName>
    </recommendedName>
</protein>
<dbReference type="OrthoDB" id="4748970at2759"/>
<dbReference type="Proteomes" id="UP000678393">
    <property type="component" value="Unassembled WGS sequence"/>
</dbReference>
<keyword evidence="6" id="KW-0539">Nucleus</keyword>
<keyword evidence="11" id="KW-1185">Reference proteome</keyword>
<accession>A0A8S3ZCW0</accession>
<keyword evidence="2" id="KW-0479">Metal-binding</keyword>
<dbReference type="GO" id="GO:0000978">
    <property type="term" value="F:RNA polymerase II cis-regulatory region sequence-specific DNA binding"/>
    <property type="evidence" value="ECO:0007669"/>
    <property type="project" value="TreeGrafter"/>
</dbReference>
<dbReference type="FunFam" id="3.30.160.60:FF:000021">
    <property type="entry name" value="Basic krueppel-like factor 3"/>
    <property type="match status" value="1"/>
</dbReference>
<evidence type="ECO:0000256" key="1">
    <source>
        <dbReference type="ARBA" id="ARBA00004123"/>
    </source>
</evidence>
<evidence type="ECO:0000256" key="2">
    <source>
        <dbReference type="ARBA" id="ARBA00022723"/>
    </source>
</evidence>
<dbReference type="SMART" id="SM00355">
    <property type="entry name" value="ZnF_C2H2"/>
    <property type="match status" value="3"/>
</dbReference>
<feature type="non-terminal residue" evidence="10">
    <location>
        <position position="356"/>
    </location>
</feature>
<dbReference type="GO" id="GO:0005634">
    <property type="term" value="C:nucleus"/>
    <property type="evidence" value="ECO:0007669"/>
    <property type="project" value="UniProtKB-SubCell"/>
</dbReference>
<evidence type="ECO:0000313" key="10">
    <source>
        <dbReference type="EMBL" id="CAG5126028.1"/>
    </source>
</evidence>
<evidence type="ECO:0000256" key="8">
    <source>
        <dbReference type="SAM" id="MobiDB-lite"/>
    </source>
</evidence>
<dbReference type="AlphaFoldDB" id="A0A8S3ZCW0"/>
<dbReference type="PANTHER" id="PTHR23235">
    <property type="entry name" value="KRUEPPEL-LIKE TRANSCRIPTION FACTOR"/>
    <property type="match status" value="1"/>
</dbReference>
<keyword evidence="4 7" id="KW-0863">Zinc-finger</keyword>
<dbReference type="GO" id="GO:0008270">
    <property type="term" value="F:zinc ion binding"/>
    <property type="evidence" value="ECO:0007669"/>
    <property type="project" value="UniProtKB-KW"/>
</dbReference>
<evidence type="ECO:0000256" key="7">
    <source>
        <dbReference type="PROSITE-ProRule" id="PRU00042"/>
    </source>
</evidence>
<dbReference type="Gene3D" id="3.30.160.60">
    <property type="entry name" value="Classic Zinc Finger"/>
    <property type="match status" value="3"/>
</dbReference>
<dbReference type="EMBL" id="CAJHNH020002224">
    <property type="protein sequence ID" value="CAG5126028.1"/>
    <property type="molecule type" value="Genomic_DNA"/>
</dbReference>
<reference evidence="10" key="1">
    <citation type="submission" date="2021-04" db="EMBL/GenBank/DDBJ databases">
        <authorList>
            <consortium name="Molecular Ecology Group"/>
        </authorList>
    </citation>
    <scope>NUCLEOTIDE SEQUENCE</scope>
</reference>
<dbReference type="SUPFAM" id="SSF57667">
    <property type="entry name" value="beta-beta-alpha zinc fingers"/>
    <property type="match status" value="2"/>
</dbReference>
<feature type="region of interest" description="Disordered" evidence="8">
    <location>
        <begin position="19"/>
        <end position="41"/>
    </location>
</feature>
<evidence type="ECO:0000259" key="9">
    <source>
        <dbReference type="PROSITE" id="PS50157"/>
    </source>
</evidence>
<dbReference type="FunFam" id="3.30.160.60:FF:000110">
    <property type="entry name" value="Zinc finger protein-like"/>
    <property type="match status" value="1"/>
</dbReference>
<evidence type="ECO:0000256" key="4">
    <source>
        <dbReference type="ARBA" id="ARBA00022771"/>
    </source>
</evidence>
<proteinExistence type="predicted"/>
<dbReference type="InterPro" id="IPR013087">
    <property type="entry name" value="Znf_C2H2_type"/>
</dbReference>
<feature type="domain" description="C2H2-type" evidence="9">
    <location>
        <begin position="299"/>
        <end position="328"/>
    </location>
</feature>
<feature type="compositionally biased region" description="Basic and acidic residues" evidence="8">
    <location>
        <begin position="21"/>
        <end position="32"/>
    </location>
</feature>
<evidence type="ECO:0000313" key="11">
    <source>
        <dbReference type="Proteomes" id="UP000678393"/>
    </source>
</evidence>
<feature type="compositionally biased region" description="Low complexity" evidence="8">
    <location>
        <begin position="146"/>
        <end position="160"/>
    </location>
</feature>
<dbReference type="GO" id="GO:0000981">
    <property type="term" value="F:DNA-binding transcription factor activity, RNA polymerase II-specific"/>
    <property type="evidence" value="ECO:0007669"/>
    <property type="project" value="TreeGrafter"/>
</dbReference>
<feature type="domain" description="C2H2-type" evidence="9">
    <location>
        <begin position="329"/>
        <end position="356"/>
    </location>
</feature>
<evidence type="ECO:0000256" key="5">
    <source>
        <dbReference type="ARBA" id="ARBA00022833"/>
    </source>
</evidence>